<evidence type="ECO:0000313" key="2">
    <source>
        <dbReference type="EMBL" id="JAH14672.1"/>
    </source>
</evidence>
<name>A0A0E9QDS8_ANGAN</name>
<proteinExistence type="predicted"/>
<protein>
    <submittedName>
        <fullName evidence="2">Uncharacterized protein</fullName>
    </submittedName>
</protein>
<sequence>METPPLREIRDGTPDCVSMYSM</sequence>
<reference evidence="2" key="1">
    <citation type="submission" date="2014-11" db="EMBL/GenBank/DDBJ databases">
        <authorList>
            <person name="Amaro Gonzalez C."/>
        </authorList>
    </citation>
    <scope>NUCLEOTIDE SEQUENCE</scope>
</reference>
<feature type="compositionally biased region" description="Basic and acidic residues" evidence="1">
    <location>
        <begin position="1"/>
        <end position="13"/>
    </location>
</feature>
<evidence type="ECO:0000256" key="1">
    <source>
        <dbReference type="SAM" id="MobiDB-lite"/>
    </source>
</evidence>
<feature type="region of interest" description="Disordered" evidence="1">
    <location>
        <begin position="1"/>
        <end position="22"/>
    </location>
</feature>
<dbReference type="AlphaFoldDB" id="A0A0E9QDS8"/>
<accession>A0A0E9QDS8</accession>
<reference evidence="2" key="2">
    <citation type="journal article" date="2015" name="Fish Shellfish Immunol.">
        <title>Early steps in the European eel (Anguilla anguilla)-Vibrio vulnificus interaction in the gills: Role of the RtxA13 toxin.</title>
        <authorList>
            <person name="Callol A."/>
            <person name="Pajuelo D."/>
            <person name="Ebbesson L."/>
            <person name="Teles M."/>
            <person name="MacKenzie S."/>
            <person name="Amaro C."/>
        </authorList>
    </citation>
    <scope>NUCLEOTIDE SEQUENCE</scope>
</reference>
<dbReference type="EMBL" id="GBXM01093905">
    <property type="protein sequence ID" value="JAH14672.1"/>
    <property type="molecule type" value="Transcribed_RNA"/>
</dbReference>
<organism evidence="2">
    <name type="scientific">Anguilla anguilla</name>
    <name type="common">European freshwater eel</name>
    <name type="synonym">Muraena anguilla</name>
    <dbReference type="NCBI Taxonomy" id="7936"/>
    <lineage>
        <taxon>Eukaryota</taxon>
        <taxon>Metazoa</taxon>
        <taxon>Chordata</taxon>
        <taxon>Craniata</taxon>
        <taxon>Vertebrata</taxon>
        <taxon>Euteleostomi</taxon>
        <taxon>Actinopterygii</taxon>
        <taxon>Neopterygii</taxon>
        <taxon>Teleostei</taxon>
        <taxon>Anguilliformes</taxon>
        <taxon>Anguillidae</taxon>
        <taxon>Anguilla</taxon>
    </lineage>
</organism>